<evidence type="ECO:0000313" key="1">
    <source>
        <dbReference type="EMBL" id="GIH33383.1"/>
    </source>
</evidence>
<dbReference type="Proteomes" id="UP000651728">
    <property type="component" value="Unassembled WGS sequence"/>
</dbReference>
<sequence length="119" mass="13003">MSLLSVPSQELGFGSGMTCRRRLRDWHQAGVWQKPHELLLAELYAAGKLDWSEAVIDSSLVRALKSGPRRVPGRSAARRRAPKHHVIADGNGVSLALSLTGGNRNDVAQFMPLLRAVPL</sequence>
<evidence type="ECO:0008006" key="3">
    <source>
        <dbReference type="Google" id="ProtNLM"/>
    </source>
</evidence>
<evidence type="ECO:0000313" key="2">
    <source>
        <dbReference type="Proteomes" id="UP000651728"/>
    </source>
</evidence>
<gene>
    <name evidence="1" type="ORF">Mam01_35470</name>
</gene>
<dbReference type="PANTHER" id="PTHR30007:SF1">
    <property type="entry name" value="BLR1914 PROTEIN"/>
    <property type="match status" value="1"/>
</dbReference>
<dbReference type="RefSeq" id="WP_204286396.1">
    <property type="nucleotide sequence ID" value="NZ_BAABEJ010000013.1"/>
</dbReference>
<reference evidence="1 2" key="1">
    <citation type="submission" date="2021-01" db="EMBL/GenBank/DDBJ databases">
        <title>Whole genome shotgun sequence of Microbispora amethystogenes NBRC 101907.</title>
        <authorList>
            <person name="Komaki H."/>
            <person name="Tamura T."/>
        </authorList>
    </citation>
    <scope>NUCLEOTIDE SEQUENCE [LARGE SCALE GENOMIC DNA]</scope>
    <source>
        <strain evidence="1 2">NBRC 101907</strain>
    </source>
</reference>
<proteinExistence type="predicted"/>
<keyword evidence="2" id="KW-1185">Reference proteome</keyword>
<protein>
    <recommendedName>
        <fullName evidence="3">Transposase</fullName>
    </recommendedName>
</protein>
<dbReference type="EMBL" id="BOOB01000024">
    <property type="protein sequence ID" value="GIH33383.1"/>
    <property type="molecule type" value="Genomic_DNA"/>
</dbReference>
<comment type="caution">
    <text evidence="1">The sequence shown here is derived from an EMBL/GenBank/DDBJ whole genome shotgun (WGS) entry which is preliminary data.</text>
</comment>
<dbReference type="PANTHER" id="PTHR30007">
    <property type="entry name" value="PHP DOMAIN PROTEIN"/>
    <property type="match status" value="1"/>
</dbReference>
<name>A0ABQ4FF11_9ACTN</name>
<organism evidence="1 2">
    <name type="scientific">Microbispora amethystogenes</name>
    <dbReference type="NCBI Taxonomy" id="1427754"/>
    <lineage>
        <taxon>Bacteria</taxon>
        <taxon>Bacillati</taxon>
        <taxon>Actinomycetota</taxon>
        <taxon>Actinomycetes</taxon>
        <taxon>Streptosporangiales</taxon>
        <taxon>Streptosporangiaceae</taxon>
        <taxon>Microbispora</taxon>
    </lineage>
</organism>
<accession>A0ABQ4FF11</accession>